<dbReference type="PANTHER" id="PTHR30404">
    <property type="entry name" value="N-ACETYLMURAMOYL-L-ALANINE AMIDASE"/>
    <property type="match status" value="1"/>
</dbReference>
<dbReference type="SUPFAM" id="SSF53187">
    <property type="entry name" value="Zn-dependent exopeptidases"/>
    <property type="match status" value="1"/>
</dbReference>
<dbReference type="PANTHER" id="PTHR30404:SF0">
    <property type="entry name" value="N-ACETYLMURAMOYL-L-ALANINE AMIDASE AMIC"/>
    <property type="match status" value="1"/>
</dbReference>
<dbReference type="SMART" id="SM00646">
    <property type="entry name" value="Ami_3"/>
    <property type="match status" value="1"/>
</dbReference>
<dbReference type="Proteomes" id="UP000309450">
    <property type="component" value="Unassembled WGS sequence"/>
</dbReference>
<protein>
    <recommendedName>
        <fullName evidence="2">N-acetylmuramoyl-L-alanine amidase</fullName>
        <ecNumber evidence="2">3.5.1.28</ecNumber>
    </recommendedName>
</protein>
<sequence length="399" mass="43600">MRFFLAIWAVCLWAAAVSAQDLSALARFDPSRSFVSDEGRGIAAEFALSQPVPWRVRVLDNPPRLILDVREVDWTGIGTLRRGDRVADLRAGVFRSGWSRLVVEMNAPYLVGEAAMDTGDRGAVIRLRLDPAEAGDFAAKAALPEPPGWALPEPSRIATPPARSGNRLMVVLDPGHGGLDPGAENGPHREAHLMLTFAREFKELLQRDGRFDVVMTREEDVFVPLETRISIARAVQADVFLSLHADALAEGQAVGATIYSLADEASDAASAALAERHDRDDLLAGVDLTGQDDLVARVLLDMARTETRPRIDRLAMSLEGAIKAEGLKMHRRPRQEAGFSVLKSPDIPSVLVELGFMSSDRDLERLIDPEWRARMAAALRDGIARWAAEDAALAGLVRR</sequence>
<dbReference type="InterPro" id="IPR050695">
    <property type="entry name" value="N-acetylmuramoyl_amidase_3"/>
</dbReference>
<dbReference type="Pfam" id="PF01520">
    <property type="entry name" value="Amidase_3"/>
    <property type="match status" value="1"/>
</dbReference>
<evidence type="ECO:0000256" key="3">
    <source>
        <dbReference type="ARBA" id="ARBA00022801"/>
    </source>
</evidence>
<keyword evidence="7" id="KW-1185">Reference proteome</keyword>
<dbReference type="Gene3D" id="3.40.630.40">
    <property type="entry name" value="Zn-dependent exopeptidases"/>
    <property type="match status" value="1"/>
</dbReference>
<feature type="domain" description="MurNAc-LAA" evidence="5">
    <location>
        <begin position="229"/>
        <end position="384"/>
    </location>
</feature>
<reference evidence="6 7" key="1">
    <citation type="submission" date="2019-04" db="EMBL/GenBank/DDBJ databases">
        <title>Draft genome sequence of Gemmobacter aestuarii sp. nov.</title>
        <authorList>
            <person name="Hameed A."/>
            <person name="Lin S.-Y."/>
            <person name="Shahina M."/>
            <person name="Lai W.-A."/>
            <person name="Young C.-C."/>
        </authorList>
    </citation>
    <scope>NUCLEOTIDE SEQUENCE [LARGE SCALE GENOMIC DNA]</scope>
    <source>
        <strain evidence="6 7">CC-PW-75</strain>
    </source>
</reference>
<dbReference type="GO" id="GO:0008745">
    <property type="term" value="F:N-acetylmuramoyl-L-alanine amidase activity"/>
    <property type="evidence" value="ECO:0007669"/>
    <property type="project" value="UniProtKB-EC"/>
</dbReference>
<dbReference type="EMBL" id="SSND01000001">
    <property type="protein sequence ID" value="THD84212.1"/>
    <property type="molecule type" value="Genomic_DNA"/>
</dbReference>
<gene>
    <name evidence="6" type="ORF">E7811_00155</name>
</gene>
<evidence type="ECO:0000256" key="1">
    <source>
        <dbReference type="ARBA" id="ARBA00001561"/>
    </source>
</evidence>
<keyword evidence="4" id="KW-0732">Signal</keyword>
<dbReference type="OrthoDB" id="9806267at2"/>
<feature type="chain" id="PRO_5020648335" description="N-acetylmuramoyl-L-alanine amidase" evidence="4">
    <location>
        <begin position="20"/>
        <end position="399"/>
    </location>
</feature>
<dbReference type="CDD" id="cd02696">
    <property type="entry name" value="MurNAc-LAA"/>
    <property type="match status" value="1"/>
</dbReference>
<proteinExistence type="predicted"/>
<dbReference type="Gene3D" id="2.60.40.3500">
    <property type="match status" value="1"/>
</dbReference>
<evidence type="ECO:0000313" key="7">
    <source>
        <dbReference type="Proteomes" id="UP000309450"/>
    </source>
</evidence>
<evidence type="ECO:0000256" key="2">
    <source>
        <dbReference type="ARBA" id="ARBA00011901"/>
    </source>
</evidence>
<dbReference type="GO" id="GO:0009253">
    <property type="term" value="P:peptidoglycan catabolic process"/>
    <property type="evidence" value="ECO:0007669"/>
    <property type="project" value="InterPro"/>
</dbReference>
<evidence type="ECO:0000259" key="5">
    <source>
        <dbReference type="SMART" id="SM00646"/>
    </source>
</evidence>
<dbReference type="GO" id="GO:0030288">
    <property type="term" value="C:outer membrane-bounded periplasmic space"/>
    <property type="evidence" value="ECO:0007669"/>
    <property type="project" value="TreeGrafter"/>
</dbReference>
<dbReference type="AlphaFoldDB" id="A0A4V3V0K2"/>
<evidence type="ECO:0000256" key="4">
    <source>
        <dbReference type="SAM" id="SignalP"/>
    </source>
</evidence>
<dbReference type="EC" id="3.5.1.28" evidence="2"/>
<accession>A0A4V3V0K2</accession>
<name>A0A4V3V0K2_9RHOB</name>
<feature type="signal peptide" evidence="4">
    <location>
        <begin position="1"/>
        <end position="19"/>
    </location>
</feature>
<evidence type="ECO:0000313" key="6">
    <source>
        <dbReference type="EMBL" id="THD84212.1"/>
    </source>
</evidence>
<comment type="catalytic activity">
    <reaction evidence="1">
        <text>Hydrolyzes the link between N-acetylmuramoyl residues and L-amino acid residues in certain cell-wall glycopeptides.</text>
        <dbReference type="EC" id="3.5.1.28"/>
    </reaction>
</comment>
<comment type="caution">
    <text evidence="6">The sequence shown here is derived from an EMBL/GenBank/DDBJ whole genome shotgun (WGS) entry which is preliminary data.</text>
</comment>
<dbReference type="RefSeq" id="WP_136392594.1">
    <property type="nucleotide sequence ID" value="NZ_SSND01000001.1"/>
</dbReference>
<dbReference type="InterPro" id="IPR002508">
    <property type="entry name" value="MurNAc-LAA_cat"/>
</dbReference>
<keyword evidence="3" id="KW-0378">Hydrolase</keyword>
<organism evidence="6 7">
    <name type="scientific">Aliigemmobacter aestuarii</name>
    <dbReference type="NCBI Taxonomy" id="1445661"/>
    <lineage>
        <taxon>Bacteria</taxon>
        <taxon>Pseudomonadati</taxon>
        <taxon>Pseudomonadota</taxon>
        <taxon>Alphaproteobacteria</taxon>
        <taxon>Rhodobacterales</taxon>
        <taxon>Paracoccaceae</taxon>
        <taxon>Aliigemmobacter</taxon>
    </lineage>
</organism>